<feature type="region of interest" description="Disordered" evidence="1">
    <location>
        <begin position="160"/>
        <end position="211"/>
    </location>
</feature>
<evidence type="ECO:0000256" key="1">
    <source>
        <dbReference type="SAM" id="MobiDB-lite"/>
    </source>
</evidence>
<protein>
    <submittedName>
        <fullName evidence="2">Uncharacterized protein</fullName>
    </submittedName>
</protein>
<feature type="region of interest" description="Disordered" evidence="1">
    <location>
        <begin position="236"/>
        <end position="275"/>
    </location>
</feature>
<dbReference type="AlphaFoldDB" id="A0A6H0Y6K7"/>
<feature type="compositionally biased region" description="Low complexity" evidence="1">
    <location>
        <begin position="88"/>
        <end position="101"/>
    </location>
</feature>
<feature type="region of interest" description="Disordered" evidence="1">
    <location>
        <begin position="80"/>
        <end position="138"/>
    </location>
</feature>
<evidence type="ECO:0000313" key="3">
    <source>
        <dbReference type="Proteomes" id="UP000503462"/>
    </source>
</evidence>
<feature type="region of interest" description="Disordered" evidence="1">
    <location>
        <begin position="1"/>
        <end position="58"/>
    </location>
</feature>
<accession>A0A6H0Y6K7</accession>
<dbReference type="OrthoDB" id="5320532at2759"/>
<evidence type="ECO:0000313" key="2">
    <source>
        <dbReference type="EMBL" id="QIX02488.1"/>
    </source>
</evidence>
<feature type="compositionally biased region" description="Acidic residues" evidence="1">
    <location>
        <begin position="102"/>
        <end position="125"/>
    </location>
</feature>
<sequence>MLALPLIPPPSDQSSWHEEVYSNDAASLSAPSQTQAHHHRQQRQQRDEEKRSLQARSPLALLAADEAAIAQRKAAIRNFGPTSTAGIEEAQQRAAETAAEQEAGDITEDRDLDEDVPEAEDDATFNEDSMLEGSQIEQEQYEELEEAELLGIVRDEETLGIEHERNLDDSVPEAAAYQSSDEANSTSESELEDSFAMPDTRPARPQDFSFNRPAELAGGIFDRTRLLQQSLGAGLVRSPGSMTLSSPQVESSFAASSPVRARANRDTRAGRRGHS</sequence>
<organism evidence="2 3">
    <name type="scientific">Peltaster fructicola</name>
    <dbReference type="NCBI Taxonomy" id="286661"/>
    <lineage>
        <taxon>Eukaryota</taxon>
        <taxon>Fungi</taxon>
        <taxon>Dikarya</taxon>
        <taxon>Ascomycota</taxon>
        <taxon>Pezizomycotina</taxon>
        <taxon>Dothideomycetes</taxon>
        <taxon>Dothideomycetes incertae sedis</taxon>
        <taxon>Peltaster</taxon>
    </lineage>
</organism>
<reference evidence="2 3" key="1">
    <citation type="journal article" date="2016" name="Sci. Rep.">
        <title>Peltaster fructicola genome reveals evolution from an invasive phytopathogen to an ectophytic parasite.</title>
        <authorList>
            <person name="Xu C."/>
            <person name="Chen H."/>
            <person name="Gleason M.L."/>
            <person name="Xu J.R."/>
            <person name="Liu H."/>
            <person name="Zhang R."/>
            <person name="Sun G."/>
        </authorList>
    </citation>
    <scope>NUCLEOTIDE SEQUENCE [LARGE SCALE GENOMIC DNA]</scope>
    <source>
        <strain evidence="2 3">LNHT1506</strain>
    </source>
</reference>
<proteinExistence type="predicted"/>
<gene>
    <name evidence="2" type="ORF">AMS68_008005</name>
</gene>
<feature type="compositionally biased region" description="Pro residues" evidence="1">
    <location>
        <begin position="1"/>
        <end position="11"/>
    </location>
</feature>
<keyword evidence="3" id="KW-1185">Reference proteome</keyword>
<dbReference type="EMBL" id="CP051143">
    <property type="protein sequence ID" value="QIX02488.1"/>
    <property type="molecule type" value="Genomic_DNA"/>
</dbReference>
<dbReference type="Proteomes" id="UP000503462">
    <property type="component" value="Chromosome 5"/>
</dbReference>
<feature type="compositionally biased region" description="Polar residues" evidence="1">
    <location>
        <begin position="240"/>
        <end position="255"/>
    </location>
</feature>
<feature type="compositionally biased region" description="Polar residues" evidence="1">
    <location>
        <begin position="177"/>
        <end position="188"/>
    </location>
</feature>
<name>A0A6H0Y6K7_9PEZI</name>